<dbReference type="Gene3D" id="1.10.10.10">
    <property type="entry name" value="Winged helix-like DNA-binding domain superfamily/Winged helix DNA-binding domain"/>
    <property type="match status" value="1"/>
</dbReference>
<dbReference type="Pfam" id="PF03466">
    <property type="entry name" value="LysR_substrate"/>
    <property type="match status" value="1"/>
</dbReference>
<proteinExistence type="inferred from homology"/>
<dbReference type="SUPFAM" id="SSF53850">
    <property type="entry name" value="Periplasmic binding protein-like II"/>
    <property type="match status" value="1"/>
</dbReference>
<evidence type="ECO:0000256" key="1">
    <source>
        <dbReference type="ARBA" id="ARBA00009437"/>
    </source>
</evidence>
<feature type="domain" description="HTH lysR-type" evidence="5">
    <location>
        <begin position="9"/>
        <end position="65"/>
    </location>
</feature>
<dbReference type="RefSeq" id="WP_310174142.1">
    <property type="nucleotide sequence ID" value="NZ_BAABHE010000003.1"/>
</dbReference>
<dbReference type="Pfam" id="PF00126">
    <property type="entry name" value="HTH_1"/>
    <property type="match status" value="1"/>
</dbReference>
<dbReference type="SUPFAM" id="SSF46785">
    <property type="entry name" value="Winged helix' DNA-binding domain"/>
    <property type="match status" value="1"/>
</dbReference>
<dbReference type="PROSITE" id="PS50931">
    <property type="entry name" value="HTH_LYSR"/>
    <property type="match status" value="1"/>
</dbReference>
<reference evidence="6 7" key="1">
    <citation type="submission" date="2023-07" db="EMBL/GenBank/DDBJ databases">
        <title>Sequencing the genomes of 1000 actinobacteria strains.</title>
        <authorList>
            <person name="Klenk H.-P."/>
        </authorList>
    </citation>
    <scope>NUCLEOTIDE SEQUENCE [LARGE SCALE GENOMIC DNA]</scope>
    <source>
        <strain evidence="6 7">DSM 22966</strain>
    </source>
</reference>
<dbReference type="PANTHER" id="PTHR30537:SF3">
    <property type="entry name" value="TRANSCRIPTIONAL REGULATORY PROTEIN"/>
    <property type="match status" value="1"/>
</dbReference>
<dbReference type="InterPro" id="IPR036390">
    <property type="entry name" value="WH_DNA-bd_sf"/>
</dbReference>
<keyword evidence="4" id="KW-0804">Transcription</keyword>
<dbReference type="Gene3D" id="3.40.190.290">
    <property type="match status" value="1"/>
</dbReference>
<dbReference type="InterPro" id="IPR000847">
    <property type="entry name" value="LysR_HTH_N"/>
</dbReference>
<organism evidence="6 7">
    <name type="scientific">Enteractinococcus fodinae</name>
    <dbReference type="NCBI Taxonomy" id="684663"/>
    <lineage>
        <taxon>Bacteria</taxon>
        <taxon>Bacillati</taxon>
        <taxon>Actinomycetota</taxon>
        <taxon>Actinomycetes</taxon>
        <taxon>Micrococcales</taxon>
        <taxon>Micrococcaceae</taxon>
    </lineage>
</organism>
<dbReference type="GO" id="GO:0003677">
    <property type="term" value="F:DNA binding"/>
    <property type="evidence" value="ECO:0007669"/>
    <property type="project" value="UniProtKB-KW"/>
</dbReference>
<dbReference type="EMBL" id="JAVDYJ010000001">
    <property type="protein sequence ID" value="MDR7347668.1"/>
    <property type="molecule type" value="Genomic_DNA"/>
</dbReference>
<evidence type="ECO:0000256" key="2">
    <source>
        <dbReference type="ARBA" id="ARBA00023015"/>
    </source>
</evidence>
<name>A0ABU2B238_9MICC</name>
<comment type="caution">
    <text evidence="6">The sequence shown here is derived from an EMBL/GenBank/DDBJ whole genome shotgun (WGS) entry which is preliminary data.</text>
</comment>
<comment type="similarity">
    <text evidence="1">Belongs to the LysR transcriptional regulatory family.</text>
</comment>
<evidence type="ECO:0000256" key="3">
    <source>
        <dbReference type="ARBA" id="ARBA00023125"/>
    </source>
</evidence>
<dbReference type="Proteomes" id="UP001183794">
    <property type="component" value="Unassembled WGS sequence"/>
</dbReference>
<evidence type="ECO:0000256" key="4">
    <source>
        <dbReference type="ARBA" id="ARBA00023163"/>
    </source>
</evidence>
<dbReference type="InterPro" id="IPR036388">
    <property type="entry name" value="WH-like_DNA-bd_sf"/>
</dbReference>
<dbReference type="InterPro" id="IPR005119">
    <property type="entry name" value="LysR_subst-bd"/>
</dbReference>
<dbReference type="PANTHER" id="PTHR30537">
    <property type="entry name" value="HTH-TYPE TRANSCRIPTIONAL REGULATOR"/>
    <property type="match status" value="1"/>
</dbReference>
<gene>
    <name evidence="6" type="ORF">J2S62_001925</name>
</gene>
<sequence length="304" mass="33848">MDWEELHSNLPSLMTFLTVARLGRFTAAADSLGINHATVSRRINALEKITGQRLLLRSPAGWEITTEGRQVFEIAEEIEHSLAKLVSEQTDAAVTGTVRIGAPEAFTGHIAVPALAHMQDHHPGLDLELFTSTQRARRNRSGLDLEIVVGKPQVPRSWEHPLLQYHLKLYATPEYLKHHRTPARLADLKDHRLNYYVEAILLVQDLDAALAKLPHMRTGISSTNVYAHLTATLEGAGIGLLPDFMAEPHPGLVSVLETEFSYAATFWAVVRQESQRNPAVATVYQALQDYAEKLHSHREGPTVM</sequence>
<keyword evidence="3 6" id="KW-0238">DNA-binding</keyword>
<evidence type="ECO:0000259" key="5">
    <source>
        <dbReference type="PROSITE" id="PS50931"/>
    </source>
</evidence>
<keyword evidence="2" id="KW-0805">Transcription regulation</keyword>
<keyword evidence="7" id="KW-1185">Reference proteome</keyword>
<accession>A0ABU2B238</accession>
<protein>
    <submittedName>
        <fullName evidence="6">DNA-binding transcriptional LysR family regulator</fullName>
    </submittedName>
</protein>
<dbReference type="InterPro" id="IPR058163">
    <property type="entry name" value="LysR-type_TF_proteobact-type"/>
</dbReference>
<evidence type="ECO:0000313" key="7">
    <source>
        <dbReference type="Proteomes" id="UP001183794"/>
    </source>
</evidence>
<evidence type="ECO:0000313" key="6">
    <source>
        <dbReference type="EMBL" id="MDR7347668.1"/>
    </source>
</evidence>